<sequence length="391" mass="42124">MTAARHEVVLSVGSGLPVPARDGLPTQGLDLGAAHPSSHGVIQLRVVVEGDRIVEAEPRIGFLHRGAEKLFEVRDYRQAMVLANRHDWLSAFGNELGIALAVERMLGMEVPERAVWLRTLLAELNRVLVHLAFLGSFPAASGVARPAYPLAVEREAVQRVLEEATGGRMHLMFNRVGGLREDVPASWTTHLREHLPVVRAGLEHTAAFLASDELRAATRGVGVLTAEQVQAYGVSGPMARAAGVDLDLRRDDPYLAYASLADAGVFRVVTRSEGDALARLEVLLEQTYVSLDVVAACADRLDAIGPAPVNLKLPKVLRAPEGMTYVWTENPLGTSGWLLVSRAEKTPWRLALRSASFSNVAVLGELLVGARVADLVTILATCPYVVGDVDA</sequence>
<dbReference type="InterPro" id="IPR029014">
    <property type="entry name" value="NiFe-Hase_large"/>
</dbReference>
<dbReference type="PANTHER" id="PTHR11993">
    <property type="entry name" value="NADH-UBIQUINONE OXIDOREDUCTASE 49 KDA SUBUNIT"/>
    <property type="match status" value="1"/>
</dbReference>
<gene>
    <name evidence="8" type="ORF">ACFQGU_04145</name>
</gene>
<keyword evidence="9" id="KW-1185">Reference proteome</keyword>
<evidence type="ECO:0000256" key="3">
    <source>
        <dbReference type="ARBA" id="ARBA00022719"/>
    </source>
</evidence>
<dbReference type="Proteomes" id="UP001596138">
    <property type="component" value="Unassembled WGS sequence"/>
</dbReference>
<dbReference type="InterPro" id="IPR022885">
    <property type="entry name" value="NDH1_su_D/H"/>
</dbReference>
<keyword evidence="5 6" id="KW-0520">NAD</keyword>
<evidence type="ECO:0000256" key="6">
    <source>
        <dbReference type="RuleBase" id="RU003685"/>
    </source>
</evidence>
<dbReference type="Gene3D" id="1.10.645.10">
    <property type="entry name" value="Cytochrome-c3 Hydrogenase, chain B"/>
    <property type="match status" value="1"/>
</dbReference>
<evidence type="ECO:0000256" key="1">
    <source>
        <dbReference type="ARBA" id="ARBA00005769"/>
    </source>
</evidence>
<evidence type="ECO:0000256" key="2">
    <source>
        <dbReference type="ARBA" id="ARBA00022448"/>
    </source>
</evidence>
<dbReference type="InterPro" id="IPR001135">
    <property type="entry name" value="NADH_Q_OxRdtase_suD"/>
</dbReference>
<dbReference type="PANTHER" id="PTHR11993:SF10">
    <property type="entry name" value="NADH DEHYDROGENASE [UBIQUINONE] IRON-SULFUR PROTEIN 2, MITOCHONDRIAL"/>
    <property type="match status" value="1"/>
</dbReference>
<comment type="caution">
    <text evidence="8">The sequence shown here is derived from an EMBL/GenBank/DDBJ whole genome shotgun (WGS) entry which is preliminary data.</text>
</comment>
<evidence type="ECO:0000259" key="7">
    <source>
        <dbReference type="Pfam" id="PF00346"/>
    </source>
</evidence>
<dbReference type="RefSeq" id="WP_386764100.1">
    <property type="nucleotide sequence ID" value="NZ_JBHSTI010000008.1"/>
</dbReference>
<feature type="domain" description="NADH-quinone oxidoreductase subunit D" evidence="7">
    <location>
        <begin position="317"/>
        <end position="390"/>
    </location>
</feature>
<comment type="similarity">
    <text evidence="1 6">Belongs to the complex I 49 kDa subunit family.</text>
</comment>
<dbReference type="InterPro" id="IPR014029">
    <property type="entry name" value="NADH_UbQ_OxRdtase_49kDa_CS"/>
</dbReference>
<dbReference type="SUPFAM" id="SSF56762">
    <property type="entry name" value="HydB/Nqo4-like"/>
    <property type="match status" value="1"/>
</dbReference>
<keyword evidence="4 6" id="KW-1278">Translocase</keyword>
<name>A0ABW1SZ00_9ACTN</name>
<keyword evidence="2 6" id="KW-0813">Transport</keyword>
<dbReference type="PROSITE" id="PS00535">
    <property type="entry name" value="COMPLEX1_49K"/>
    <property type="match status" value="1"/>
</dbReference>
<keyword evidence="3" id="KW-0874">Quinone</keyword>
<evidence type="ECO:0000256" key="5">
    <source>
        <dbReference type="ARBA" id="ARBA00023027"/>
    </source>
</evidence>
<dbReference type="EMBL" id="JBHSTI010000008">
    <property type="protein sequence ID" value="MFC6237055.1"/>
    <property type="molecule type" value="Genomic_DNA"/>
</dbReference>
<proteinExistence type="inferred from homology"/>
<protein>
    <submittedName>
        <fullName evidence="8">NADH-quinone oxidoreductase subunit D</fullName>
    </submittedName>
</protein>
<accession>A0ABW1SZ00</accession>
<evidence type="ECO:0000313" key="8">
    <source>
        <dbReference type="EMBL" id="MFC6237055.1"/>
    </source>
</evidence>
<reference evidence="9" key="1">
    <citation type="journal article" date="2019" name="Int. J. Syst. Evol. Microbiol.">
        <title>The Global Catalogue of Microorganisms (GCM) 10K type strain sequencing project: providing services to taxonomists for standard genome sequencing and annotation.</title>
        <authorList>
            <consortium name="The Broad Institute Genomics Platform"/>
            <consortium name="The Broad Institute Genome Sequencing Center for Infectious Disease"/>
            <person name="Wu L."/>
            <person name="Ma J."/>
        </authorList>
    </citation>
    <scope>NUCLEOTIDE SEQUENCE [LARGE SCALE GENOMIC DNA]</scope>
    <source>
        <strain evidence="9">CGMCC 4.7317</strain>
    </source>
</reference>
<evidence type="ECO:0000256" key="4">
    <source>
        <dbReference type="ARBA" id="ARBA00022967"/>
    </source>
</evidence>
<evidence type="ECO:0000313" key="9">
    <source>
        <dbReference type="Proteomes" id="UP001596138"/>
    </source>
</evidence>
<organism evidence="8 9">
    <name type="scientific">Longivirga aurantiaca</name>
    <dbReference type="NCBI Taxonomy" id="1837743"/>
    <lineage>
        <taxon>Bacteria</taxon>
        <taxon>Bacillati</taxon>
        <taxon>Actinomycetota</taxon>
        <taxon>Actinomycetes</taxon>
        <taxon>Sporichthyales</taxon>
        <taxon>Sporichthyaceae</taxon>
        <taxon>Longivirga</taxon>
    </lineage>
</organism>
<dbReference type="Pfam" id="PF00346">
    <property type="entry name" value="Complex1_49kDa"/>
    <property type="match status" value="2"/>
</dbReference>
<feature type="domain" description="NADH-quinone oxidoreductase subunit D" evidence="7">
    <location>
        <begin position="151"/>
        <end position="306"/>
    </location>
</feature>